<evidence type="ECO:0000256" key="3">
    <source>
        <dbReference type="ARBA" id="ARBA00022448"/>
    </source>
</evidence>
<sequence length="708" mass="79327">MPRKSPPKHRHDGTSPLPLGMDWSPPPKKWGGRNTLWPHDPKTGWSYCVMIPSWLVQSGSGASSDSLWNPIVFYRIQVGVQSPQGISSGHGVLRRFSDFMKLISDLKRVFPKKHFPPSPPKHALLRINSNRQLLEERRRALEEWMGKLLSDIDLSRSAPVASFLELEAAARSSFQDAGQPSLETSISGSFSRMIGIVPRQSSSGASAEFSTIAWKSQSGTSDATKSIASGTSDSETLRYGSNGHVVVHELLDQAEGKSSLQQIKYNSDADGCASSRNFSDEMILLTDKIDSASEQDQEKLSIHSLMLSNESIGSDTGSIKDSEFLIPRVTSLVWDESVDSSSGIEFPITDALSNTESQSPNETQIFLPLDERHKITKVLNIMQHRQMAAQTDMEDLISRLNKEILVKEFLARKVKNLEVDLNITKQRSKENLQQAILLESERLTQTQWAMDELSQKYLELETKFKFEQIEKNHVKAEKTSAGMSEQELVTKQEQIEKLQRHLEGLEKDSKTDIKVLVKEVKFLRNSLSELKEKLNQAANDNAELETTLLNVKKKGAHTKFARMNLIHKCETLRHRLQECKVNFLAEAEDRLTVSLSSFPAALDLLATSDNRIDLLIAEVQLLAPDHEELVSDQVKSRTSESSRDVIAINGDDQSTGEEEMKRVLIGTLIDNARLRKQLNSAFRCALKTEMDEGDQVPSRTAKQAPGER</sequence>
<feature type="region of interest" description="Disordered" evidence="10">
    <location>
        <begin position="689"/>
        <end position="708"/>
    </location>
</feature>
<evidence type="ECO:0000256" key="5">
    <source>
        <dbReference type="ARBA" id="ARBA00022927"/>
    </source>
</evidence>
<gene>
    <name evidence="12" type="ORF">KFK09_026630</name>
</gene>
<evidence type="ECO:0000256" key="6">
    <source>
        <dbReference type="ARBA" id="ARBA00023054"/>
    </source>
</evidence>
<keyword evidence="5" id="KW-0653">Protein transport</keyword>
<evidence type="ECO:0000256" key="1">
    <source>
        <dbReference type="ARBA" id="ARBA00004481"/>
    </source>
</evidence>
<dbReference type="PANTHER" id="PTHR46856">
    <property type="entry name" value="PX DOMAIN-CONTAINING PROTEIN EREL1-RELATED"/>
    <property type="match status" value="1"/>
</dbReference>
<reference evidence="12" key="1">
    <citation type="journal article" date="2022" name="Front. Genet.">
        <title>Chromosome-Scale Assembly of the Dendrobium nobile Genome Provides Insights Into the Molecular Mechanism of the Biosynthesis of the Medicinal Active Ingredient of Dendrobium.</title>
        <authorList>
            <person name="Xu Q."/>
            <person name="Niu S.-C."/>
            <person name="Li K.-L."/>
            <person name="Zheng P.-J."/>
            <person name="Zhang X.-J."/>
            <person name="Jia Y."/>
            <person name="Liu Y."/>
            <person name="Niu Y.-X."/>
            <person name="Yu L.-H."/>
            <person name="Chen D.-F."/>
            <person name="Zhang G.-Q."/>
        </authorList>
    </citation>
    <scope>NUCLEOTIDE SEQUENCE</scope>
    <source>
        <tissue evidence="12">Leaf</tissue>
    </source>
</reference>
<dbReference type="SMR" id="A0A8T3A8D4"/>
<dbReference type="InterPro" id="IPR044588">
    <property type="entry name" value="EREX-like"/>
</dbReference>
<dbReference type="Gene3D" id="3.30.1520.10">
    <property type="entry name" value="Phox-like domain"/>
    <property type="match status" value="1"/>
</dbReference>
<feature type="region of interest" description="Disordered" evidence="10">
    <location>
        <begin position="1"/>
        <end position="25"/>
    </location>
</feature>
<dbReference type="PROSITE" id="PS50195">
    <property type="entry name" value="PX"/>
    <property type="match status" value="1"/>
</dbReference>
<keyword evidence="7" id="KW-0472">Membrane</keyword>
<organism evidence="12 13">
    <name type="scientific">Dendrobium nobile</name>
    <name type="common">Orchid</name>
    <dbReference type="NCBI Taxonomy" id="94219"/>
    <lineage>
        <taxon>Eukaryota</taxon>
        <taxon>Viridiplantae</taxon>
        <taxon>Streptophyta</taxon>
        <taxon>Embryophyta</taxon>
        <taxon>Tracheophyta</taxon>
        <taxon>Spermatophyta</taxon>
        <taxon>Magnoliopsida</taxon>
        <taxon>Liliopsida</taxon>
        <taxon>Asparagales</taxon>
        <taxon>Orchidaceae</taxon>
        <taxon>Epidendroideae</taxon>
        <taxon>Malaxideae</taxon>
        <taxon>Dendrobiinae</taxon>
        <taxon>Dendrobium</taxon>
    </lineage>
</organism>
<dbReference type="FunFam" id="3.30.1520.10:FF:000060">
    <property type="entry name" value="Phox (PX) domain-containing protein"/>
    <property type="match status" value="1"/>
</dbReference>
<evidence type="ECO:0000256" key="2">
    <source>
        <dbReference type="ARBA" id="ARBA00004514"/>
    </source>
</evidence>
<feature type="domain" description="PX" evidence="11">
    <location>
        <begin position="52"/>
        <end position="171"/>
    </location>
</feature>
<name>A0A8T3A8D4_DENNO</name>
<dbReference type="OrthoDB" id="76516at2759"/>
<dbReference type="EMBL" id="JAGYWB010000018">
    <property type="protein sequence ID" value="KAI0492359.1"/>
    <property type="molecule type" value="Genomic_DNA"/>
</dbReference>
<dbReference type="GO" id="GO:0035091">
    <property type="term" value="F:phosphatidylinositol binding"/>
    <property type="evidence" value="ECO:0007669"/>
    <property type="project" value="InterPro"/>
</dbReference>
<keyword evidence="4" id="KW-0963">Cytoplasm</keyword>
<evidence type="ECO:0000256" key="10">
    <source>
        <dbReference type="SAM" id="MobiDB-lite"/>
    </source>
</evidence>
<dbReference type="AlphaFoldDB" id="A0A8T3A8D4"/>
<comment type="subcellular location">
    <subcellularLocation>
        <location evidence="2">Cytoplasm</location>
        <location evidence="2">Cytosol</location>
    </subcellularLocation>
    <subcellularLocation>
        <location evidence="1">Endosome membrane</location>
        <topology evidence="1">Peripheral membrane protein</topology>
    </subcellularLocation>
</comment>
<dbReference type="GO" id="GO:0005829">
    <property type="term" value="C:cytosol"/>
    <property type="evidence" value="ECO:0007669"/>
    <property type="project" value="UniProtKB-SubCell"/>
</dbReference>
<evidence type="ECO:0000259" key="11">
    <source>
        <dbReference type="PROSITE" id="PS50195"/>
    </source>
</evidence>
<dbReference type="Proteomes" id="UP000829196">
    <property type="component" value="Unassembled WGS sequence"/>
</dbReference>
<dbReference type="GO" id="GO:0010008">
    <property type="term" value="C:endosome membrane"/>
    <property type="evidence" value="ECO:0007669"/>
    <property type="project" value="UniProtKB-SubCell"/>
</dbReference>
<dbReference type="SMART" id="SM00312">
    <property type="entry name" value="PX"/>
    <property type="match status" value="1"/>
</dbReference>
<dbReference type="InterPro" id="IPR036871">
    <property type="entry name" value="PX_dom_sf"/>
</dbReference>
<keyword evidence="13" id="KW-1185">Reference proteome</keyword>
<dbReference type="Pfam" id="PF00787">
    <property type="entry name" value="PX"/>
    <property type="match status" value="1"/>
</dbReference>
<dbReference type="PANTHER" id="PTHR46856:SF1">
    <property type="entry name" value="PX DOMAIN-CONTAINING PROTEIN EREL1-RELATED"/>
    <property type="match status" value="1"/>
</dbReference>
<evidence type="ECO:0000313" key="12">
    <source>
        <dbReference type="EMBL" id="KAI0492359.1"/>
    </source>
</evidence>
<evidence type="ECO:0000256" key="7">
    <source>
        <dbReference type="ARBA" id="ARBA00023136"/>
    </source>
</evidence>
<feature type="coiled-coil region" evidence="9">
    <location>
        <begin position="407"/>
        <end position="554"/>
    </location>
</feature>
<evidence type="ECO:0000256" key="4">
    <source>
        <dbReference type="ARBA" id="ARBA00022490"/>
    </source>
</evidence>
<evidence type="ECO:0000313" key="13">
    <source>
        <dbReference type="Proteomes" id="UP000829196"/>
    </source>
</evidence>
<dbReference type="SUPFAM" id="SSF64268">
    <property type="entry name" value="PX domain"/>
    <property type="match status" value="1"/>
</dbReference>
<feature type="compositionally biased region" description="Basic residues" evidence="10">
    <location>
        <begin position="1"/>
        <end position="11"/>
    </location>
</feature>
<evidence type="ECO:0000256" key="8">
    <source>
        <dbReference type="ARBA" id="ARBA00055681"/>
    </source>
</evidence>
<dbReference type="InterPro" id="IPR001683">
    <property type="entry name" value="PX_dom"/>
</dbReference>
<evidence type="ECO:0000256" key="9">
    <source>
        <dbReference type="SAM" id="Coils"/>
    </source>
</evidence>
<comment type="caution">
    <text evidence="12">The sequence shown here is derived from an EMBL/GenBank/DDBJ whole genome shotgun (WGS) entry which is preliminary data.</text>
</comment>
<accession>A0A8T3A8D4</accession>
<keyword evidence="3" id="KW-0813">Transport</keyword>
<proteinExistence type="predicted"/>
<keyword evidence="6 9" id="KW-0175">Coiled coil</keyword>
<protein>
    <recommendedName>
        <fullName evidence="11">PX domain-containing protein</fullName>
    </recommendedName>
</protein>
<comment type="function">
    <text evidence="8">Acts as an effector of RABF2A and RABF2B. Involved in vacuolar transport of storage proteins. Regulates membrane trafficking to protein storage vacuoles (PSVs). Binds specifically to phosphatidylinositol 3-monophosphate (PtdIns3P).</text>
</comment>
<dbReference type="GO" id="GO:0015031">
    <property type="term" value="P:protein transport"/>
    <property type="evidence" value="ECO:0007669"/>
    <property type="project" value="UniProtKB-KW"/>
</dbReference>